<feature type="signal peptide" evidence="1">
    <location>
        <begin position="1"/>
        <end position="17"/>
    </location>
</feature>
<keyword evidence="3" id="KW-1185">Reference proteome</keyword>
<keyword evidence="1" id="KW-0732">Signal</keyword>
<dbReference type="AlphaFoldDB" id="A0A4Q9QM36"/>
<dbReference type="Proteomes" id="UP000292302">
    <property type="component" value="Unassembled WGS sequence"/>
</dbReference>
<reference evidence="2 3" key="1">
    <citation type="submission" date="2018-06" db="EMBL/GenBank/DDBJ databases">
        <title>Three novel Pseudomonas species isolated from symptomatic oak.</title>
        <authorList>
            <person name="Bueno-Gonzalez V."/>
            <person name="Brady C."/>
        </authorList>
    </citation>
    <scope>NUCLEOTIDE SEQUENCE [LARGE SCALE GENOMIC DNA]</scope>
    <source>
        <strain evidence="2 3">P9A</strain>
    </source>
</reference>
<evidence type="ECO:0000313" key="2">
    <source>
        <dbReference type="EMBL" id="TBU80313.1"/>
    </source>
</evidence>
<dbReference type="OrthoDB" id="8685017at2"/>
<dbReference type="Pfam" id="PF11659">
    <property type="entry name" value="DUF3261"/>
    <property type="match status" value="1"/>
</dbReference>
<protein>
    <recommendedName>
        <fullName evidence="4">Lipoprotein</fullName>
    </recommendedName>
</protein>
<evidence type="ECO:0000313" key="3">
    <source>
        <dbReference type="Proteomes" id="UP000292302"/>
    </source>
</evidence>
<dbReference type="RefSeq" id="WP_131180096.1">
    <property type="nucleotide sequence ID" value="NZ_QJUI01000008.1"/>
</dbReference>
<proteinExistence type="predicted"/>
<sequence>MNKLLLLACVLLLTACAARTPLPASSPTLVQPLPISLQVSTADGQVWLLVIQAEGSALRWSLFDPLGVPLARQSLAGGAWHNDGLLPPNGEARELFAALLFALTPTDELARNYDQANWQQQGTDNRQLAPHWRIHYQAPLVIELDNGKQHYRVSPLEMQP</sequence>
<evidence type="ECO:0008006" key="4">
    <source>
        <dbReference type="Google" id="ProtNLM"/>
    </source>
</evidence>
<feature type="chain" id="PRO_5020378420" description="Lipoprotein" evidence="1">
    <location>
        <begin position="18"/>
        <end position="160"/>
    </location>
</feature>
<dbReference type="EMBL" id="QJUI01000008">
    <property type="protein sequence ID" value="TBU80313.1"/>
    <property type="molecule type" value="Genomic_DNA"/>
</dbReference>
<evidence type="ECO:0000256" key="1">
    <source>
        <dbReference type="SAM" id="SignalP"/>
    </source>
</evidence>
<gene>
    <name evidence="2" type="ORF">DNK06_11110</name>
</gene>
<comment type="caution">
    <text evidence="2">The sequence shown here is derived from an EMBL/GenBank/DDBJ whole genome shotgun (WGS) entry which is preliminary data.</text>
</comment>
<accession>A0A4Q9QM36</accession>
<dbReference type="PROSITE" id="PS51257">
    <property type="entry name" value="PROKAR_LIPOPROTEIN"/>
    <property type="match status" value="1"/>
</dbReference>
<dbReference type="InterPro" id="IPR021675">
    <property type="entry name" value="DUF3261"/>
</dbReference>
<organism evidence="2 3">
    <name type="scientific">Phytopseudomonas daroniae</name>
    <dbReference type="NCBI Taxonomy" id="2487519"/>
    <lineage>
        <taxon>Bacteria</taxon>
        <taxon>Pseudomonadati</taxon>
        <taxon>Pseudomonadota</taxon>
        <taxon>Gammaproteobacteria</taxon>
        <taxon>Pseudomonadales</taxon>
        <taxon>Pseudomonadaceae</taxon>
        <taxon>Phytopseudomonas</taxon>
    </lineage>
</organism>
<name>A0A4Q9QM36_9GAMM</name>